<protein>
    <recommendedName>
        <fullName evidence="5">Secreted protein</fullName>
    </recommendedName>
</protein>
<name>A0A0K9Z0C9_9BACL</name>
<reference evidence="3" key="1">
    <citation type="submission" date="2015-07" db="EMBL/GenBank/DDBJ databases">
        <title>Genome sequencing project for genomic taxonomy and phylogenomics of Bacillus-like bacteria.</title>
        <authorList>
            <person name="Liu B."/>
            <person name="Wang J."/>
            <person name="Zhu Y."/>
            <person name="Liu G."/>
            <person name="Chen Q."/>
            <person name="Chen Z."/>
            <person name="Lan J."/>
            <person name="Che J."/>
            <person name="Ge C."/>
            <person name="Shi H."/>
            <person name="Pan Z."/>
            <person name="Liu X."/>
        </authorList>
    </citation>
    <scope>NUCLEOTIDE SEQUENCE [LARGE SCALE GENOMIC DNA]</scope>
    <source>
        <strain evidence="3">DSM 9887</strain>
    </source>
</reference>
<evidence type="ECO:0000313" key="3">
    <source>
        <dbReference type="Proteomes" id="UP000036834"/>
    </source>
</evidence>
<keyword evidence="4" id="KW-1185">Reference proteome</keyword>
<reference evidence="2" key="2">
    <citation type="submission" date="2015-07" db="EMBL/GenBank/DDBJ databases">
        <title>MeaNS - Measles Nucleotide Surveillance Program.</title>
        <authorList>
            <person name="Tran T."/>
            <person name="Druce J."/>
        </authorList>
    </citation>
    <scope>NUCLEOTIDE SEQUENCE</scope>
    <source>
        <strain evidence="2">DSM 9887</strain>
    </source>
</reference>
<dbReference type="EMBL" id="BJON01000019">
    <property type="protein sequence ID" value="GED71005.1"/>
    <property type="molecule type" value="Genomic_DNA"/>
</dbReference>
<proteinExistence type="predicted"/>
<dbReference type="RefSeq" id="WP_049737931.1">
    <property type="nucleotide sequence ID" value="NZ_BJON01000019.1"/>
</dbReference>
<gene>
    <name evidence="2" type="ORF">ADS79_08310</name>
    <name evidence="1" type="ORF">BRE01_47070</name>
</gene>
<comment type="caution">
    <text evidence="2">The sequence shown here is derived from an EMBL/GenBank/DDBJ whole genome shotgun (WGS) entry which is preliminary data.</text>
</comment>
<organism evidence="2 3">
    <name type="scientific">Brevibacillus reuszeri</name>
    <dbReference type="NCBI Taxonomy" id="54915"/>
    <lineage>
        <taxon>Bacteria</taxon>
        <taxon>Bacillati</taxon>
        <taxon>Bacillota</taxon>
        <taxon>Bacilli</taxon>
        <taxon>Bacillales</taxon>
        <taxon>Paenibacillaceae</taxon>
        <taxon>Brevibacillus</taxon>
    </lineage>
</organism>
<dbReference type="EMBL" id="LGIQ01000005">
    <property type="protein sequence ID" value="KNB73920.1"/>
    <property type="molecule type" value="Genomic_DNA"/>
</dbReference>
<dbReference type="Proteomes" id="UP000036834">
    <property type="component" value="Unassembled WGS sequence"/>
</dbReference>
<evidence type="ECO:0008006" key="5">
    <source>
        <dbReference type="Google" id="ProtNLM"/>
    </source>
</evidence>
<evidence type="ECO:0000313" key="1">
    <source>
        <dbReference type="EMBL" id="GED71005.1"/>
    </source>
</evidence>
<reference evidence="1 4" key="3">
    <citation type="submission" date="2019-06" db="EMBL/GenBank/DDBJ databases">
        <title>Whole genome shotgun sequence of Brevibacillus reuszeri NBRC 15719.</title>
        <authorList>
            <person name="Hosoyama A."/>
            <person name="Uohara A."/>
            <person name="Ohji S."/>
            <person name="Ichikawa N."/>
        </authorList>
    </citation>
    <scope>NUCLEOTIDE SEQUENCE [LARGE SCALE GENOMIC DNA]</scope>
    <source>
        <strain evidence="1 4">NBRC 15719</strain>
    </source>
</reference>
<dbReference type="AlphaFoldDB" id="A0A0K9Z0C9"/>
<sequence>MVEPVALVVAPVALAVRLVVDAGWHSVEHKVLLVVVQSVLLVEAMEQAVVAIPVRQLAQV</sequence>
<evidence type="ECO:0000313" key="2">
    <source>
        <dbReference type="EMBL" id="KNB73920.1"/>
    </source>
</evidence>
<dbReference type="PATRIC" id="fig|54915.3.peg.7105"/>
<dbReference type="Proteomes" id="UP000319578">
    <property type="component" value="Unassembled WGS sequence"/>
</dbReference>
<evidence type="ECO:0000313" key="4">
    <source>
        <dbReference type="Proteomes" id="UP000319578"/>
    </source>
</evidence>
<accession>A0A0K9Z0C9</accession>